<dbReference type="InterPro" id="IPR003329">
    <property type="entry name" value="Cytidylyl_trans"/>
</dbReference>
<evidence type="ECO:0000256" key="1">
    <source>
        <dbReference type="ARBA" id="ARBA00022679"/>
    </source>
</evidence>
<dbReference type="HAMAP" id="MF_00057">
    <property type="entry name" value="KdsB"/>
    <property type="match status" value="1"/>
</dbReference>
<proteinExistence type="inferred from homology"/>
<dbReference type="PANTHER" id="PTHR42866">
    <property type="entry name" value="3-DEOXY-MANNO-OCTULOSONATE CYTIDYLYLTRANSFERASE"/>
    <property type="match status" value="1"/>
</dbReference>
<name>A0ABU1K650_9FLAO</name>
<comment type="pathway">
    <text evidence="4">Nucleotide-sugar biosynthesis; CMP-3-deoxy-D-manno-octulosonate biosynthesis; CMP-3-deoxy-D-manno-octulosonate from 3-deoxy-D-manno-octulosonate and CTP: step 1/1.</text>
</comment>
<dbReference type="EC" id="2.7.7.38" evidence="4"/>
<sequence>MKKPSDLKIIAMIPARYAASRFPGKLMKDLAGKTVIQRTYEAAVETNLFQGVYVVTDSDIIFDEIEKIGGKAIKSKKEHDCGSDRIAEAVENLDVDIVVNVQGDEPFIQQKSLEKLLEVFYAEDAAEIDLASLKTALETEEDILNPNHVKVITNKNDFALYFSRSPIPYLRNKEAKITYYKHIGIYAFRKEALLDFYHLPMLGLEDAEKLEQLRYLEYGKNIKMVETDLKTIGIDTPEDLEKARKLLAN</sequence>
<evidence type="ECO:0000313" key="5">
    <source>
        <dbReference type="EMBL" id="MDR6300730.1"/>
    </source>
</evidence>
<dbReference type="RefSeq" id="WP_309727629.1">
    <property type="nucleotide sequence ID" value="NZ_JAVDQA010000003.1"/>
</dbReference>
<evidence type="ECO:0000256" key="4">
    <source>
        <dbReference type="HAMAP-Rule" id="MF_00057"/>
    </source>
</evidence>
<dbReference type="PANTHER" id="PTHR42866:SF2">
    <property type="entry name" value="3-DEOXY-MANNO-OCTULOSONATE CYTIDYLYLTRANSFERASE, MITOCHONDRIAL"/>
    <property type="match status" value="1"/>
</dbReference>
<comment type="similarity">
    <text evidence="4">Belongs to the KdsB family.</text>
</comment>
<keyword evidence="3 4" id="KW-0448">Lipopolysaccharide biosynthesis</keyword>
<dbReference type="Pfam" id="PF02348">
    <property type="entry name" value="CTP_transf_3"/>
    <property type="match status" value="1"/>
</dbReference>
<dbReference type="Proteomes" id="UP001257659">
    <property type="component" value="Unassembled WGS sequence"/>
</dbReference>
<dbReference type="EMBL" id="JAVDQA010000003">
    <property type="protein sequence ID" value="MDR6300730.1"/>
    <property type="molecule type" value="Genomic_DNA"/>
</dbReference>
<dbReference type="InterPro" id="IPR029044">
    <property type="entry name" value="Nucleotide-diphossugar_trans"/>
</dbReference>
<dbReference type="NCBIfam" id="TIGR00466">
    <property type="entry name" value="kdsB"/>
    <property type="match status" value="1"/>
</dbReference>
<keyword evidence="2 4" id="KW-0548">Nucleotidyltransferase</keyword>
<dbReference type="NCBIfam" id="NF003950">
    <property type="entry name" value="PRK05450.1-3"/>
    <property type="match status" value="1"/>
</dbReference>
<comment type="function">
    <text evidence="4">Activates KDO (a required 8-carbon sugar) for incorporation into bacterial lipopolysaccharide in Gram-negative bacteria.</text>
</comment>
<comment type="subcellular location">
    <subcellularLocation>
        <location evidence="4">Cytoplasm</location>
    </subcellularLocation>
</comment>
<accession>A0ABU1K650</accession>
<dbReference type="NCBIfam" id="NF009905">
    <property type="entry name" value="PRK13368.1"/>
    <property type="match status" value="1"/>
</dbReference>
<dbReference type="NCBIfam" id="NF003952">
    <property type="entry name" value="PRK05450.1-5"/>
    <property type="match status" value="1"/>
</dbReference>
<comment type="catalytic activity">
    <reaction evidence="4">
        <text>3-deoxy-alpha-D-manno-oct-2-ulosonate + CTP = CMP-3-deoxy-beta-D-manno-octulosonate + diphosphate</text>
        <dbReference type="Rhea" id="RHEA:23448"/>
        <dbReference type="ChEBI" id="CHEBI:33019"/>
        <dbReference type="ChEBI" id="CHEBI:37563"/>
        <dbReference type="ChEBI" id="CHEBI:85986"/>
        <dbReference type="ChEBI" id="CHEBI:85987"/>
        <dbReference type="EC" id="2.7.7.38"/>
    </reaction>
</comment>
<dbReference type="GO" id="GO:0016779">
    <property type="term" value="F:nucleotidyltransferase activity"/>
    <property type="evidence" value="ECO:0007669"/>
    <property type="project" value="UniProtKB-KW"/>
</dbReference>
<evidence type="ECO:0000256" key="3">
    <source>
        <dbReference type="ARBA" id="ARBA00022985"/>
    </source>
</evidence>
<organism evidence="5 6">
    <name type="scientific">Mesonia maritima</name>
    <dbReference type="NCBI Taxonomy" id="1793873"/>
    <lineage>
        <taxon>Bacteria</taxon>
        <taxon>Pseudomonadati</taxon>
        <taxon>Bacteroidota</taxon>
        <taxon>Flavobacteriia</taxon>
        <taxon>Flavobacteriales</taxon>
        <taxon>Flavobacteriaceae</taxon>
        <taxon>Mesonia</taxon>
    </lineage>
</organism>
<keyword evidence="1 4" id="KW-0808">Transferase</keyword>
<comment type="caution">
    <text evidence="5">The sequence shown here is derived from an EMBL/GenBank/DDBJ whole genome shotgun (WGS) entry which is preliminary data.</text>
</comment>
<reference evidence="5 6" key="1">
    <citation type="submission" date="2023-07" db="EMBL/GenBank/DDBJ databases">
        <title>Genomic Encyclopedia of Type Strains, Phase IV (KMG-IV): sequencing the most valuable type-strain genomes for metagenomic binning, comparative biology and taxonomic classification.</title>
        <authorList>
            <person name="Goeker M."/>
        </authorList>
    </citation>
    <scope>NUCLEOTIDE SEQUENCE [LARGE SCALE GENOMIC DNA]</scope>
    <source>
        <strain evidence="5 6">DSM 102814</strain>
    </source>
</reference>
<evidence type="ECO:0000313" key="6">
    <source>
        <dbReference type="Proteomes" id="UP001257659"/>
    </source>
</evidence>
<dbReference type="Gene3D" id="3.90.550.10">
    <property type="entry name" value="Spore Coat Polysaccharide Biosynthesis Protein SpsA, Chain A"/>
    <property type="match status" value="1"/>
</dbReference>
<protein>
    <recommendedName>
        <fullName evidence="4">3-deoxy-manno-octulosonate cytidylyltransferase</fullName>
        <ecNumber evidence="4">2.7.7.38</ecNumber>
    </recommendedName>
    <alternativeName>
        <fullName evidence="4">CMP-2-keto-3-deoxyoctulosonic acid synthase</fullName>
        <shortName evidence="4">CKS</shortName>
        <shortName evidence="4">CMP-KDO synthase</shortName>
    </alternativeName>
</protein>
<dbReference type="InterPro" id="IPR004528">
    <property type="entry name" value="KdsB"/>
</dbReference>
<gene>
    <name evidence="4" type="primary">kdsB</name>
    <name evidence="5" type="ORF">GGR31_001373</name>
</gene>
<dbReference type="CDD" id="cd02517">
    <property type="entry name" value="CMP-KDO-Synthetase"/>
    <property type="match status" value="1"/>
</dbReference>
<dbReference type="SUPFAM" id="SSF53448">
    <property type="entry name" value="Nucleotide-diphospho-sugar transferases"/>
    <property type="match status" value="1"/>
</dbReference>
<evidence type="ECO:0000256" key="2">
    <source>
        <dbReference type="ARBA" id="ARBA00022695"/>
    </source>
</evidence>
<keyword evidence="6" id="KW-1185">Reference proteome</keyword>
<keyword evidence="4" id="KW-0963">Cytoplasm</keyword>